<feature type="domain" description="HTH luxR-type" evidence="6">
    <location>
        <begin position="146"/>
        <end position="211"/>
    </location>
</feature>
<sequence length="214" mass="24486">MGSKKTIAIVDDHILIAQAIKGIIANFEDFETICECENGQELIDKINTYNVLPDIVLLDISMPVMDGFQTADWLQKNHPEVLVMVLSMQNDEQSVIKMVKNGAKSYLLKNSHPRELESALLKLVENGFYYPEWASKIIFSSINKTSNEALSKLTDREKEFLKYTITEKSYKEIAELMFCSPRTVESYRDNLFEKLNLKTRVGLAVYAIKNGYDQ</sequence>
<proteinExistence type="predicted"/>
<organism evidence="8 9">
    <name type="scientific">Flavobacterium cheonhonense</name>
    <dbReference type="NCBI Taxonomy" id="706185"/>
    <lineage>
        <taxon>Bacteria</taxon>
        <taxon>Pseudomonadati</taxon>
        <taxon>Bacteroidota</taxon>
        <taxon>Flavobacteriia</taxon>
        <taxon>Flavobacteriales</taxon>
        <taxon>Flavobacteriaceae</taxon>
        <taxon>Flavobacterium</taxon>
    </lineage>
</organism>
<evidence type="ECO:0000259" key="7">
    <source>
        <dbReference type="PROSITE" id="PS50110"/>
    </source>
</evidence>
<dbReference type="PROSITE" id="PS50043">
    <property type="entry name" value="HTH_LUXR_2"/>
    <property type="match status" value="1"/>
</dbReference>
<dbReference type="Pfam" id="PF00072">
    <property type="entry name" value="Response_reg"/>
    <property type="match status" value="1"/>
</dbReference>
<evidence type="ECO:0000256" key="2">
    <source>
        <dbReference type="ARBA" id="ARBA00023015"/>
    </source>
</evidence>
<dbReference type="InterPro" id="IPR039420">
    <property type="entry name" value="WalR-like"/>
</dbReference>
<dbReference type="SUPFAM" id="SSF46894">
    <property type="entry name" value="C-terminal effector domain of the bipartite response regulators"/>
    <property type="match status" value="1"/>
</dbReference>
<accession>A0ABP7TCK1</accession>
<dbReference type="Proteomes" id="UP001500968">
    <property type="component" value="Unassembled WGS sequence"/>
</dbReference>
<dbReference type="InterPro" id="IPR036388">
    <property type="entry name" value="WH-like_DNA-bd_sf"/>
</dbReference>
<dbReference type="SMART" id="SM00448">
    <property type="entry name" value="REC"/>
    <property type="match status" value="1"/>
</dbReference>
<reference evidence="9" key="1">
    <citation type="journal article" date="2019" name="Int. J. Syst. Evol. Microbiol.">
        <title>The Global Catalogue of Microorganisms (GCM) 10K type strain sequencing project: providing services to taxonomists for standard genome sequencing and annotation.</title>
        <authorList>
            <consortium name="The Broad Institute Genomics Platform"/>
            <consortium name="The Broad Institute Genome Sequencing Center for Infectious Disease"/>
            <person name="Wu L."/>
            <person name="Ma J."/>
        </authorList>
    </citation>
    <scope>NUCLEOTIDE SEQUENCE [LARGE SCALE GENOMIC DNA]</scope>
    <source>
        <strain evidence="9">JCM 17064</strain>
    </source>
</reference>
<keyword evidence="2" id="KW-0805">Transcription regulation</keyword>
<evidence type="ECO:0000256" key="3">
    <source>
        <dbReference type="ARBA" id="ARBA00023125"/>
    </source>
</evidence>
<dbReference type="SUPFAM" id="SSF52172">
    <property type="entry name" value="CheY-like"/>
    <property type="match status" value="1"/>
</dbReference>
<evidence type="ECO:0000256" key="4">
    <source>
        <dbReference type="ARBA" id="ARBA00023163"/>
    </source>
</evidence>
<dbReference type="PRINTS" id="PR00038">
    <property type="entry name" value="HTHLUXR"/>
</dbReference>
<dbReference type="RefSeq" id="WP_290874971.1">
    <property type="nucleotide sequence ID" value="NZ_BAABCR010000004.1"/>
</dbReference>
<dbReference type="CDD" id="cd17535">
    <property type="entry name" value="REC_NarL-like"/>
    <property type="match status" value="1"/>
</dbReference>
<evidence type="ECO:0000313" key="8">
    <source>
        <dbReference type="EMBL" id="GAA4024053.1"/>
    </source>
</evidence>
<dbReference type="InterPro" id="IPR011006">
    <property type="entry name" value="CheY-like_superfamily"/>
</dbReference>
<evidence type="ECO:0000256" key="5">
    <source>
        <dbReference type="PROSITE-ProRule" id="PRU00169"/>
    </source>
</evidence>
<evidence type="ECO:0000259" key="6">
    <source>
        <dbReference type="PROSITE" id="PS50043"/>
    </source>
</evidence>
<dbReference type="Gene3D" id="3.40.50.2300">
    <property type="match status" value="1"/>
</dbReference>
<evidence type="ECO:0000256" key="1">
    <source>
        <dbReference type="ARBA" id="ARBA00022553"/>
    </source>
</evidence>
<comment type="caution">
    <text evidence="8">The sequence shown here is derived from an EMBL/GenBank/DDBJ whole genome shotgun (WGS) entry which is preliminary data.</text>
</comment>
<keyword evidence="1 5" id="KW-0597">Phosphoprotein</keyword>
<feature type="modified residue" description="4-aspartylphosphate" evidence="5">
    <location>
        <position position="59"/>
    </location>
</feature>
<keyword evidence="3" id="KW-0238">DNA-binding</keyword>
<protein>
    <submittedName>
        <fullName evidence="8">Response regulator transcription factor</fullName>
    </submittedName>
</protein>
<keyword evidence="9" id="KW-1185">Reference proteome</keyword>
<feature type="domain" description="Response regulatory" evidence="7">
    <location>
        <begin position="6"/>
        <end position="124"/>
    </location>
</feature>
<dbReference type="InterPro" id="IPR058245">
    <property type="entry name" value="NreC/VraR/RcsB-like_REC"/>
</dbReference>
<dbReference type="Gene3D" id="1.10.10.10">
    <property type="entry name" value="Winged helix-like DNA-binding domain superfamily/Winged helix DNA-binding domain"/>
    <property type="match status" value="1"/>
</dbReference>
<keyword evidence="4" id="KW-0804">Transcription</keyword>
<dbReference type="InterPro" id="IPR016032">
    <property type="entry name" value="Sig_transdc_resp-reg_C-effctor"/>
</dbReference>
<dbReference type="PROSITE" id="PS50110">
    <property type="entry name" value="RESPONSE_REGULATORY"/>
    <property type="match status" value="1"/>
</dbReference>
<dbReference type="EMBL" id="BAABCR010000004">
    <property type="protein sequence ID" value="GAA4024053.1"/>
    <property type="molecule type" value="Genomic_DNA"/>
</dbReference>
<dbReference type="CDD" id="cd06170">
    <property type="entry name" value="LuxR_C_like"/>
    <property type="match status" value="1"/>
</dbReference>
<evidence type="ECO:0000313" key="9">
    <source>
        <dbReference type="Proteomes" id="UP001500968"/>
    </source>
</evidence>
<dbReference type="SMART" id="SM00421">
    <property type="entry name" value="HTH_LUXR"/>
    <property type="match status" value="1"/>
</dbReference>
<dbReference type="InterPro" id="IPR001789">
    <property type="entry name" value="Sig_transdc_resp-reg_receiver"/>
</dbReference>
<name>A0ABP7TCK1_9FLAO</name>
<dbReference type="InterPro" id="IPR000792">
    <property type="entry name" value="Tscrpt_reg_LuxR_C"/>
</dbReference>
<dbReference type="Pfam" id="PF00196">
    <property type="entry name" value="GerE"/>
    <property type="match status" value="1"/>
</dbReference>
<dbReference type="PANTHER" id="PTHR43214:SF41">
    <property type="entry name" value="NITRATE_NITRITE RESPONSE REGULATOR PROTEIN NARP"/>
    <property type="match status" value="1"/>
</dbReference>
<gene>
    <name evidence="8" type="ORF">GCM10022386_03850</name>
</gene>
<dbReference type="PANTHER" id="PTHR43214">
    <property type="entry name" value="TWO-COMPONENT RESPONSE REGULATOR"/>
    <property type="match status" value="1"/>
</dbReference>